<dbReference type="InterPro" id="IPR008753">
    <property type="entry name" value="Peptidase_M13_N"/>
</dbReference>
<dbReference type="PROSITE" id="PS51885">
    <property type="entry name" value="NEPRILYSIN"/>
    <property type="match status" value="1"/>
</dbReference>
<name>A0AA36HCH5_CYLNA</name>
<dbReference type="InterPro" id="IPR000718">
    <property type="entry name" value="Peptidase_M13"/>
</dbReference>
<dbReference type="EMBL" id="CATQJL010000316">
    <property type="protein sequence ID" value="CAJ0607826.1"/>
    <property type="molecule type" value="Genomic_DNA"/>
</dbReference>
<reference evidence="3" key="1">
    <citation type="submission" date="2023-07" db="EMBL/GenBank/DDBJ databases">
        <authorList>
            <consortium name="CYATHOMIX"/>
        </authorList>
    </citation>
    <scope>NUCLEOTIDE SEQUENCE</scope>
    <source>
        <strain evidence="3">N/A</strain>
    </source>
</reference>
<sequence length="332" mass="38688">MQCLLPIFCWWCAGPTKSPEDDIGTSPGYKLASKMIRDHQLLGGSMSGPIEFTCGNWVKNNPIPCHHMTFSQYIKLGDKVEKELREDGNLSTNRKKTEKDVDKVIELKTDIAKIRGGASNEYNLRRFGNLRKHMPLIDWDRFFLEVAPPAAHSYFKSDPLILVRQSDYLKRLNELLKYKDPRIITNYVFLRFSSILPKEMGGRYEDVTQDYMRAMYGRQEKAPRWKECTKSTKDLSKYATSAMYIRKAFDKKALYKAEKMLRLVAYPDFILDDKKLDEQYEGLNIDDNDSYAKLMEKVARFGIKYIFKRLTEPVDRSEYDFNPAAVNVTTLR</sequence>
<dbReference type="Proteomes" id="UP001176961">
    <property type="component" value="Unassembled WGS sequence"/>
</dbReference>
<accession>A0AA36HCH5</accession>
<dbReference type="InterPro" id="IPR042089">
    <property type="entry name" value="Peptidase_M13_dom_2"/>
</dbReference>
<gene>
    <name evidence="3" type="ORF">CYNAS_LOCUS19809</name>
</gene>
<proteinExistence type="inferred from homology"/>
<evidence type="ECO:0000256" key="1">
    <source>
        <dbReference type="ARBA" id="ARBA00007357"/>
    </source>
</evidence>
<dbReference type="SUPFAM" id="SSF55486">
    <property type="entry name" value="Metalloproteases ('zincins'), catalytic domain"/>
    <property type="match status" value="1"/>
</dbReference>
<evidence type="ECO:0000259" key="2">
    <source>
        <dbReference type="Pfam" id="PF05649"/>
    </source>
</evidence>
<keyword evidence="4" id="KW-1185">Reference proteome</keyword>
<evidence type="ECO:0000313" key="3">
    <source>
        <dbReference type="EMBL" id="CAJ0607826.1"/>
    </source>
</evidence>
<organism evidence="3 4">
    <name type="scientific">Cylicocyclus nassatus</name>
    <name type="common">Nematode worm</name>
    <dbReference type="NCBI Taxonomy" id="53992"/>
    <lineage>
        <taxon>Eukaryota</taxon>
        <taxon>Metazoa</taxon>
        <taxon>Ecdysozoa</taxon>
        <taxon>Nematoda</taxon>
        <taxon>Chromadorea</taxon>
        <taxon>Rhabditida</taxon>
        <taxon>Rhabditina</taxon>
        <taxon>Rhabditomorpha</taxon>
        <taxon>Strongyloidea</taxon>
        <taxon>Strongylidae</taxon>
        <taxon>Cylicocyclus</taxon>
    </lineage>
</organism>
<dbReference type="GO" id="GO:0005886">
    <property type="term" value="C:plasma membrane"/>
    <property type="evidence" value="ECO:0007669"/>
    <property type="project" value="TreeGrafter"/>
</dbReference>
<comment type="similarity">
    <text evidence="1">Belongs to the peptidase M13 family.</text>
</comment>
<dbReference type="AlphaFoldDB" id="A0AA36HCH5"/>
<dbReference type="PANTHER" id="PTHR11733">
    <property type="entry name" value="ZINC METALLOPROTEASE FAMILY M13 NEPRILYSIN-RELATED"/>
    <property type="match status" value="1"/>
</dbReference>
<protein>
    <recommendedName>
        <fullName evidence="2">Peptidase M13 N-terminal domain-containing protein</fullName>
    </recommendedName>
</protein>
<feature type="domain" description="Peptidase M13 N-terminal" evidence="2">
    <location>
        <begin position="94"/>
        <end position="262"/>
    </location>
</feature>
<dbReference type="PANTHER" id="PTHR11733:SF237">
    <property type="entry name" value="NEPRILYSIN-LIKE 4"/>
    <property type="match status" value="1"/>
</dbReference>
<dbReference type="GO" id="GO:0004222">
    <property type="term" value="F:metalloendopeptidase activity"/>
    <property type="evidence" value="ECO:0007669"/>
    <property type="project" value="InterPro"/>
</dbReference>
<dbReference type="GO" id="GO:0016485">
    <property type="term" value="P:protein processing"/>
    <property type="evidence" value="ECO:0007669"/>
    <property type="project" value="TreeGrafter"/>
</dbReference>
<comment type="caution">
    <text evidence="3">The sequence shown here is derived from an EMBL/GenBank/DDBJ whole genome shotgun (WGS) entry which is preliminary data.</text>
</comment>
<dbReference type="Gene3D" id="1.10.1380.10">
    <property type="entry name" value="Neutral endopeptidase , domain2"/>
    <property type="match status" value="1"/>
</dbReference>
<evidence type="ECO:0000313" key="4">
    <source>
        <dbReference type="Proteomes" id="UP001176961"/>
    </source>
</evidence>
<dbReference type="Pfam" id="PF05649">
    <property type="entry name" value="Peptidase_M13_N"/>
    <property type="match status" value="1"/>
</dbReference>